<name>A0A1U8KC33_GOSHI</name>
<reference evidence="4" key="2">
    <citation type="submission" date="2025-08" db="UniProtKB">
        <authorList>
            <consortium name="RefSeq"/>
        </authorList>
    </citation>
    <scope>IDENTIFICATION</scope>
</reference>
<dbReference type="AlphaFoldDB" id="A0A1U8KC33"/>
<dbReference type="SMR" id="A0A1U8KC33"/>
<reference evidence="3" key="1">
    <citation type="journal article" date="2020" name="Nat. Genet.">
        <title>Genomic diversifications of five Gossypium allopolyploid species and their impact on cotton improvement.</title>
        <authorList>
            <person name="Chen Z.J."/>
            <person name="Sreedasyam A."/>
            <person name="Ando A."/>
            <person name="Song Q."/>
            <person name="De Santiago L.M."/>
            <person name="Hulse-Kemp A.M."/>
            <person name="Ding M."/>
            <person name="Ye W."/>
            <person name="Kirkbride R.C."/>
            <person name="Jenkins J."/>
            <person name="Plott C."/>
            <person name="Lovell J."/>
            <person name="Lin Y.M."/>
            <person name="Vaughn R."/>
            <person name="Liu B."/>
            <person name="Simpson S."/>
            <person name="Scheffler B.E."/>
            <person name="Wen L."/>
            <person name="Saski C.A."/>
            <person name="Grover C.E."/>
            <person name="Hu G."/>
            <person name="Conover J.L."/>
            <person name="Carlson J.W."/>
            <person name="Shu S."/>
            <person name="Boston L.B."/>
            <person name="Williams M."/>
            <person name="Peterson D.G."/>
            <person name="McGee K."/>
            <person name="Jones D.C."/>
            <person name="Wendel J.F."/>
            <person name="Stelly D.M."/>
            <person name="Grimwood J."/>
            <person name="Schmutz J."/>
        </authorList>
    </citation>
    <scope>NUCLEOTIDE SEQUENCE [LARGE SCALE GENOMIC DNA]</scope>
    <source>
        <strain evidence="3">cv. TM-1</strain>
    </source>
</reference>
<dbReference type="Proteomes" id="UP000818029">
    <property type="component" value="Chromosome D10"/>
</dbReference>
<dbReference type="CDD" id="cd00303">
    <property type="entry name" value="retropepsin_like"/>
    <property type="match status" value="1"/>
</dbReference>
<dbReference type="PANTHER" id="PTHR32108:SF9">
    <property type="entry name" value="REVERSE TRANSCRIPTASE RNASE H-LIKE DOMAIN-CONTAINING PROTEIN"/>
    <property type="match status" value="1"/>
</dbReference>
<accession>A0A1U8KC33</accession>
<keyword evidence="3" id="KW-1185">Reference proteome</keyword>
<evidence type="ECO:0000313" key="4">
    <source>
        <dbReference type="RefSeq" id="XP_016700042.2"/>
    </source>
</evidence>
<feature type="domain" description="Retrotransposon gag" evidence="2">
    <location>
        <begin position="183"/>
        <end position="270"/>
    </location>
</feature>
<dbReference type="InterPro" id="IPR021109">
    <property type="entry name" value="Peptidase_aspartic_dom_sf"/>
</dbReference>
<evidence type="ECO:0000259" key="2">
    <source>
        <dbReference type="Pfam" id="PF03732"/>
    </source>
</evidence>
<dbReference type="Pfam" id="PF03732">
    <property type="entry name" value="Retrotrans_gag"/>
    <property type="match status" value="1"/>
</dbReference>
<dbReference type="GeneID" id="107915390"/>
<feature type="region of interest" description="Disordered" evidence="1">
    <location>
        <begin position="1"/>
        <end position="23"/>
    </location>
</feature>
<proteinExistence type="predicted"/>
<feature type="region of interest" description="Disordered" evidence="1">
    <location>
        <begin position="382"/>
        <end position="405"/>
    </location>
</feature>
<dbReference type="PANTHER" id="PTHR32108">
    <property type="entry name" value="DNA-DIRECTED RNA POLYMERASE SUBUNIT ALPHA"/>
    <property type="match status" value="1"/>
</dbReference>
<dbReference type="InterPro" id="IPR005162">
    <property type="entry name" value="Retrotrans_gag_dom"/>
</dbReference>
<protein>
    <recommendedName>
        <fullName evidence="2">Retrotransposon gag domain-containing protein</fullName>
    </recommendedName>
</protein>
<evidence type="ECO:0000313" key="3">
    <source>
        <dbReference type="Proteomes" id="UP000818029"/>
    </source>
</evidence>
<dbReference type="Gene3D" id="2.40.70.10">
    <property type="entry name" value="Acid Proteases"/>
    <property type="match status" value="1"/>
</dbReference>
<dbReference type="RefSeq" id="XP_016700042.2">
    <property type="nucleotide sequence ID" value="XM_016844553.2"/>
</dbReference>
<sequence>MTALVKGKGPMQSPDVVEPPQSRVNQDSLYPPGFTPPHVHAMRRGYPQREPTGLEQHLAPSAHLGQGMFVSNSGANPSDPIVPDLDDPVEVARLRIDDNNAQDKYRILEERIKAVEGTEVFSTLSAKELSLVPDLVLPPKFKAPNFEKYDGTRCPKAHLIMFCRKMTGYVNDDKLLVHCFQDSLVGSALRWYNQLSRERIRSWKDLASALCEQYRHVSDMVPDRLTLQIMEKKPTETFRQYAQRWRDISAQVEPPLTKTEITVIFINTLKAPFYDKLVGSATKDFADIVISGELIENAVKSGRMESPESSKRAVPVKKKEAEAHMVGTESHCAPISYSAQSRPHYRPPSNFYFPPQGPYYQAPPSYPIYAVNNQRPFTVFPPNTMPAQSQPKNEQRPARPNPERPQFTLIPVSYGELYPKLLEKQLISPHYMAPLKPPFPKWYDPNANCMYHAGNQEHSTENCLAFKRRVQGLIDAGVLRFDGVSNVTGNPLPNHTSGNVNAVTNEDNWRAKVHVAEVRTPLRKVWEMMIENGLLCPPSRILKEESKKDQSSCDFHGIEGHDIQSCKEFTKLLQDMMDNKEIKVLDSVERAEEGEICASDNQSMVLPYSVDRPLVIYYDAKKEEVSREVKPSLIIEVPAPFSYKDNKAVPWKYDVNIVVPGGEKSKVMNEDVSGVGHFTRSGRCYSPETVEPKKKVAGLSQKGKAPMYEVEDDVETQLEQEVKKAVNEEEAHEFLKFIKHSEYSVVEQLNKQPARISVLSLLLKSAPHRNALLKVLNQAYVANNVSMEKLDRWANNLNADNFISFSDDEIPTNGRGSVKALYITTNCKGYILPNVLIDNGSALNVMPLTTLSRMPVDMSYLRHCHSVVRAFDRTRREVMGKIKIPLKVGPCVYDIEFQVMDITPSYNCLLGRPWIHSAGAVPSSLHQKVRFIMDSHLIIVDGEEDIVASISADTPYIEVSEDAVECSFRSLEFINAAFVAEGNKIPIPKLSRNTKMGIKLTVGKGARARKSLGKYQQGMVRALKPTNHKGRYGLGFKPDIHQRRKQLQKDRQRRIARASGQDLEWEPLAYPPMSRTFTSAGVMYPGQDNPQVTLLIEKGLQNISLNAIDNESDEIKNASMIRPCPPRYVLSNWTAEDLLVVFKSPSE</sequence>
<evidence type="ECO:0000256" key="1">
    <source>
        <dbReference type="SAM" id="MobiDB-lite"/>
    </source>
</evidence>
<gene>
    <name evidence="4" type="primary">LOC107915390</name>
</gene>
<dbReference type="PaxDb" id="3635-A0A1U8KC33"/>
<dbReference type="KEGG" id="ghi:107915390"/>
<organism evidence="3 4">
    <name type="scientific">Gossypium hirsutum</name>
    <name type="common">Upland cotton</name>
    <name type="synonym">Gossypium mexicanum</name>
    <dbReference type="NCBI Taxonomy" id="3635"/>
    <lineage>
        <taxon>Eukaryota</taxon>
        <taxon>Viridiplantae</taxon>
        <taxon>Streptophyta</taxon>
        <taxon>Embryophyta</taxon>
        <taxon>Tracheophyta</taxon>
        <taxon>Spermatophyta</taxon>
        <taxon>Magnoliopsida</taxon>
        <taxon>eudicotyledons</taxon>
        <taxon>Gunneridae</taxon>
        <taxon>Pentapetalae</taxon>
        <taxon>rosids</taxon>
        <taxon>malvids</taxon>
        <taxon>Malvales</taxon>
        <taxon>Malvaceae</taxon>
        <taxon>Malvoideae</taxon>
        <taxon>Gossypium</taxon>
    </lineage>
</organism>